<accession>A0A9P6JFV2</accession>
<dbReference type="EMBL" id="JAAAHW010005277">
    <property type="protein sequence ID" value="KAF9969251.1"/>
    <property type="molecule type" value="Genomic_DNA"/>
</dbReference>
<protein>
    <submittedName>
        <fullName evidence="1">Uncharacterized protein</fullName>
    </submittedName>
</protein>
<organism evidence="1 2">
    <name type="scientific">Modicella reniformis</name>
    <dbReference type="NCBI Taxonomy" id="1440133"/>
    <lineage>
        <taxon>Eukaryota</taxon>
        <taxon>Fungi</taxon>
        <taxon>Fungi incertae sedis</taxon>
        <taxon>Mucoromycota</taxon>
        <taxon>Mortierellomycotina</taxon>
        <taxon>Mortierellomycetes</taxon>
        <taxon>Mortierellales</taxon>
        <taxon>Mortierellaceae</taxon>
        <taxon>Modicella</taxon>
    </lineage>
</organism>
<gene>
    <name evidence="1" type="ORF">BGZ65_012110</name>
</gene>
<comment type="caution">
    <text evidence="1">The sequence shown here is derived from an EMBL/GenBank/DDBJ whole genome shotgun (WGS) entry which is preliminary data.</text>
</comment>
<keyword evidence="2" id="KW-1185">Reference proteome</keyword>
<reference evidence="1" key="1">
    <citation type="journal article" date="2020" name="Fungal Divers.">
        <title>Resolving the Mortierellaceae phylogeny through synthesis of multi-gene phylogenetics and phylogenomics.</title>
        <authorList>
            <person name="Vandepol N."/>
            <person name="Liber J."/>
            <person name="Desiro A."/>
            <person name="Na H."/>
            <person name="Kennedy M."/>
            <person name="Barry K."/>
            <person name="Grigoriev I.V."/>
            <person name="Miller A.N."/>
            <person name="O'Donnell K."/>
            <person name="Stajich J.E."/>
            <person name="Bonito G."/>
        </authorList>
    </citation>
    <scope>NUCLEOTIDE SEQUENCE</scope>
    <source>
        <strain evidence="1">MES-2147</strain>
    </source>
</reference>
<name>A0A9P6JFV2_9FUNG</name>
<proteinExistence type="predicted"/>
<sequence length="292" mass="30943">GIITSKWPTDCVAAAAIDVGIFERIDVADLSIDFTLADHNVVSFSSSQLTAKLISVGFNWPVTESSQHANFEHDGNVVATGNTISSPATFANGIISTTVQKTSLEIHPTFFGIAMASIISLPKVNLTIRGTVDATLSTNAPFIPKSFKVSGIGYEAPTTLKGCANFPNIVFQSQVSLTVDPATGVYTLTAQINVPNPSQLIMTLGDLTFQLVDTTNLVVGTVLLTSVQLNMKNNQLKATIKITNKSTYDALLIGPVTFTMKGFADTSTNPVLVTAFNSLKTPFTIPKLTPAA</sequence>
<evidence type="ECO:0000313" key="1">
    <source>
        <dbReference type="EMBL" id="KAF9969251.1"/>
    </source>
</evidence>
<dbReference type="InterPro" id="IPR022185">
    <property type="entry name" value="DUF3712"/>
</dbReference>
<dbReference type="Proteomes" id="UP000749646">
    <property type="component" value="Unassembled WGS sequence"/>
</dbReference>
<evidence type="ECO:0000313" key="2">
    <source>
        <dbReference type="Proteomes" id="UP000749646"/>
    </source>
</evidence>
<dbReference type="Pfam" id="PF12505">
    <property type="entry name" value="DUF3712"/>
    <property type="match status" value="1"/>
</dbReference>
<feature type="non-terminal residue" evidence="1">
    <location>
        <position position="1"/>
    </location>
</feature>
<dbReference type="OrthoDB" id="2394524at2759"/>
<dbReference type="AlphaFoldDB" id="A0A9P6JFV2"/>